<organism evidence="2 3">
    <name type="scientific">Nocardia jiangsuensis</name>
    <dbReference type="NCBI Taxonomy" id="1691563"/>
    <lineage>
        <taxon>Bacteria</taxon>
        <taxon>Bacillati</taxon>
        <taxon>Actinomycetota</taxon>
        <taxon>Actinomycetes</taxon>
        <taxon>Mycobacteriales</taxon>
        <taxon>Nocardiaceae</taxon>
        <taxon>Nocardia</taxon>
    </lineage>
</organism>
<dbReference type="PROSITE" id="PS51257">
    <property type="entry name" value="PROKAR_LIPOPROTEIN"/>
    <property type="match status" value="1"/>
</dbReference>
<evidence type="ECO:0000313" key="3">
    <source>
        <dbReference type="Proteomes" id="UP001595696"/>
    </source>
</evidence>
<evidence type="ECO:0000313" key="2">
    <source>
        <dbReference type="EMBL" id="MFC3963991.1"/>
    </source>
</evidence>
<dbReference type="Pfam" id="PF12079">
    <property type="entry name" value="DUF3558"/>
    <property type="match status" value="1"/>
</dbReference>
<accession>A0ABV8DVF6</accession>
<feature type="signal peptide" evidence="1">
    <location>
        <begin position="1"/>
        <end position="18"/>
    </location>
</feature>
<feature type="chain" id="PRO_5045101909" evidence="1">
    <location>
        <begin position="19"/>
        <end position="173"/>
    </location>
</feature>
<name>A0ABV8DVF6_9NOCA</name>
<dbReference type="InterPro" id="IPR024520">
    <property type="entry name" value="DUF3558"/>
</dbReference>
<dbReference type="Proteomes" id="UP001595696">
    <property type="component" value="Unassembled WGS sequence"/>
</dbReference>
<keyword evidence="3" id="KW-1185">Reference proteome</keyword>
<protein>
    <submittedName>
        <fullName evidence="2">DUF3558 family protein</fullName>
    </submittedName>
</protein>
<keyword evidence="1" id="KW-0732">Signal</keyword>
<reference evidence="3" key="1">
    <citation type="journal article" date="2019" name="Int. J. Syst. Evol. Microbiol.">
        <title>The Global Catalogue of Microorganisms (GCM) 10K type strain sequencing project: providing services to taxonomists for standard genome sequencing and annotation.</title>
        <authorList>
            <consortium name="The Broad Institute Genomics Platform"/>
            <consortium name="The Broad Institute Genome Sequencing Center for Infectious Disease"/>
            <person name="Wu L."/>
            <person name="Ma J."/>
        </authorList>
    </citation>
    <scope>NUCLEOTIDE SEQUENCE [LARGE SCALE GENOMIC DNA]</scope>
    <source>
        <strain evidence="3">CGMCC 4.7330</strain>
    </source>
</reference>
<evidence type="ECO:0000256" key="1">
    <source>
        <dbReference type="SAM" id="SignalP"/>
    </source>
</evidence>
<dbReference type="RefSeq" id="WP_378613707.1">
    <property type="nucleotide sequence ID" value="NZ_JBHSAX010000014.1"/>
</dbReference>
<sequence>MRGRFALFCALVVLPLIAGCESGTQGAATPSSVSPEALFDSCTLPDEAIRAAGADPESRDDNPFGVPRTGWRGCLWVGDRWAMRVFATTEPANSFRANSYFREFRSVDLNGRVATSFIQGDENPPGNCTIFFPSRQGTIEVYISKDVDLPALNDPCGLTLRATRALDPWLPKD</sequence>
<proteinExistence type="predicted"/>
<gene>
    <name evidence="2" type="ORF">ACFO0B_18550</name>
</gene>
<comment type="caution">
    <text evidence="2">The sequence shown here is derived from an EMBL/GenBank/DDBJ whole genome shotgun (WGS) entry which is preliminary data.</text>
</comment>
<dbReference type="EMBL" id="JBHSAX010000014">
    <property type="protein sequence ID" value="MFC3963991.1"/>
    <property type="molecule type" value="Genomic_DNA"/>
</dbReference>